<protein>
    <recommendedName>
        <fullName evidence="2">Nucleoside phosphorylase domain-containing protein</fullName>
    </recommendedName>
</protein>
<feature type="domain" description="Nucleoside phosphorylase" evidence="2">
    <location>
        <begin position="30"/>
        <end position="127"/>
    </location>
</feature>
<gene>
    <name evidence="3" type="ORF">NUM_63690</name>
</gene>
<feature type="region of interest" description="Disordered" evidence="1">
    <location>
        <begin position="135"/>
        <end position="155"/>
    </location>
</feature>
<name>A0A8J4AKH0_9ACTN</name>
<dbReference type="AlphaFoldDB" id="A0A8J4AKH0"/>
<comment type="caution">
    <text evidence="3">The sequence shown here is derived from an EMBL/GenBank/DDBJ whole genome shotgun (WGS) entry which is preliminary data.</text>
</comment>
<evidence type="ECO:0000313" key="4">
    <source>
        <dbReference type="Proteomes" id="UP000614996"/>
    </source>
</evidence>
<dbReference type="Gene3D" id="3.40.50.1580">
    <property type="entry name" value="Nucleoside phosphorylase domain"/>
    <property type="match status" value="1"/>
</dbReference>
<dbReference type="RefSeq" id="WP_207128701.1">
    <property type="nucleotide sequence ID" value="NZ_BOPO01000130.1"/>
</dbReference>
<sequence length="236" mass="23639">MTVLLAPMRAEARALRRGIAARPGAPAAGTGMAGGAVPVLHGGVGPVRAARAADRLAGHGVLVAGVGGGLVASLHAGDVVLADEVRGPDGDPVRLDGTAELAALLRAAGHTVHIGPIASRPRIVAGAERDRLAGTAHAGGEHGRPAGSEHGRPAGGGALVADTESYWLLSGPARPVGCLRVVADCAPGPVFGPATLWHLRTALRRLRALADVLAGWAATAGPAVRNQSHQPLKEVR</sequence>
<dbReference type="EMBL" id="BOPO01000130">
    <property type="protein sequence ID" value="GIL31115.1"/>
    <property type="molecule type" value="Genomic_DNA"/>
</dbReference>
<dbReference type="Proteomes" id="UP000614996">
    <property type="component" value="Unassembled WGS sequence"/>
</dbReference>
<dbReference type="SUPFAM" id="SSF53167">
    <property type="entry name" value="Purine and uridine phosphorylases"/>
    <property type="match status" value="1"/>
</dbReference>
<dbReference type="Pfam" id="PF01048">
    <property type="entry name" value="PNP_UDP_1"/>
    <property type="match status" value="1"/>
</dbReference>
<accession>A0A8J4AKH0</accession>
<reference evidence="4" key="1">
    <citation type="journal article" date="2021" name="Int. J. Syst. Evol. Microbiol.">
        <title>Actinocatenispora comari sp. nov., an endophytic actinomycete isolated from aerial parts of Comarum salesowianum.</title>
        <authorList>
            <person name="Oyunbileg N."/>
            <person name="Iizaka Y."/>
            <person name="Hamada M."/>
            <person name="Davaapurev B.O."/>
            <person name="Fukumoto A."/>
            <person name="Tsetseg B."/>
            <person name="Kato F."/>
            <person name="Tamura T."/>
            <person name="Batkhuu J."/>
            <person name="Anzai Y."/>
        </authorList>
    </citation>
    <scope>NUCLEOTIDE SEQUENCE [LARGE SCALE GENOMIC DNA]</scope>
    <source>
        <strain evidence="4">NUM-2625</strain>
    </source>
</reference>
<proteinExistence type="predicted"/>
<evidence type="ECO:0000259" key="2">
    <source>
        <dbReference type="Pfam" id="PF01048"/>
    </source>
</evidence>
<dbReference type="InterPro" id="IPR000845">
    <property type="entry name" value="Nucleoside_phosphorylase_d"/>
</dbReference>
<keyword evidence="4" id="KW-1185">Reference proteome</keyword>
<dbReference type="InterPro" id="IPR035994">
    <property type="entry name" value="Nucleoside_phosphorylase_sf"/>
</dbReference>
<dbReference type="GO" id="GO:0003824">
    <property type="term" value="F:catalytic activity"/>
    <property type="evidence" value="ECO:0007669"/>
    <property type="project" value="InterPro"/>
</dbReference>
<evidence type="ECO:0000256" key="1">
    <source>
        <dbReference type="SAM" id="MobiDB-lite"/>
    </source>
</evidence>
<organism evidence="3 4">
    <name type="scientific">Actinocatenispora comari</name>
    <dbReference type="NCBI Taxonomy" id="2807577"/>
    <lineage>
        <taxon>Bacteria</taxon>
        <taxon>Bacillati</taxon>
        <taxon>Actinomycetota</taxon>
        <taxon>Actinomycetes</taxon>
        <taxon>Micromonosporales</taxon>
        <taxon>Micromonosporaceae</taxon>
        <taxon>Actinocatenispora</taxon>
    </lineage>
</organism>
<dbReference type="GO" id="GO:0009116">
    <property type="term" value="P:nucleoside metabolic process"/>
    <property type="evidence" value="ECO:0007669"/>
    <property type="project" value="InterPro"/>
</dbReference>
<feature type="compositionally biased region" description="Basic and acidic residues" evidence="1">
    <location>
        <begin position="139"/>
        <end position="152"/>
    </location>
</feature>
<evidence type="ECO:0000313" key="3">
    <source>
        <dbReference type="EMBL" id="GIL31115.1"/>
    </source>
</evidence>